<comment type="caution">
    <text evidence="8">The sequence shown here is derived from an EMBL/GenBank/DDBJ whole genome shotgun (WGS) entry which is preliminary data.</text>
</comment>
<keyword evidence="9" id="KW-1185">Reference proteome</keyword>
<evidence type="ECO:0000313" key="9">
    <source>
        <dbReference type="Proteomes" id="UP000245533"/>
    </source>
</evidence>
<dbReference type="EMBL" id="QGGB01000009">
    <property type="protein sequence ID" value="PWN05652.1"/>
    <property type="molecule type" value="Genomic_DNA"/>
</dbReference>
<evidence type="ECO:0000256" key="5">
    <source>
        <dbReference type="ARBA" id="ARBA00022840"/>
    </source>
</evidence>
<dbReference type="GO" id="GO:0043139">
    <property type="term" value="F:5'-3' DNA helicase activity"/>
    <property type="evidence" value="ECO:0007669"/>
    <property type="project" value="TreeGrafter"/>
</dbReference>
<keyword evidence="5" id="KW-0067">ATP-binding</keyword>
<gene>
    <name evidence="8" type="ORF">DDZ15_13740</name>
</gene>
<name>A0A316TTP8_9BACT</name>
<dbReference type="InterPro" id="IPR050534">
    <property type="entry name" value="Coronavir_polyprotein_1ab"/>
</dbReference>
<feature type="domain" description="DNA2/NAM7 helicase-like C-terminal" evidence="7">
    <location>
        <begin position="424"/>
        <end position="619"/>
    </location>
</feature>
<dbReference type="GO" id="GO:0016787">
    <property type="term" value="F:hydrolase activity"/>
    <property type="evidence" value="ECO:0007669"/>
    <property type="project" value="UniProtKB-KW"/>
</dbReference>
<dbReference type="InterPro" id="IPR041679">
    <property type="entry name" value="DNA2/NAM7-like_C"/>
</dbReference>
<dbReference type="PANTHER" id="PTHR43788">
    <property type="entry name" value="DNA2/NAM7 HELICASE FAMILY MEMBER"/>
    <property type="match status" value="1"/>
</dbReference>
<accession>A0A316TTP8</accession>
<keyword evidence="3" id="KW-0378">Hydrolase</keyword>
<comment type="similarity">
    <text evidence="1">Belongs to the DNA2/NAM7 helicase family.</text>
</comment>
<reference evidence="8 9" key="1">
    <citation type="submission" date="2018-05" db="EMBL/GenBank/DDBJ databases">
        <title>Rhodohalobacter halophilus gen. nov., sp. nov., a moderately halophilic member of the family Balneolaceae.</title>
        <authorList>
            <person name="Liu Z.-W."/>
        </authorList>
    </citation>
    <scope>NUCLEOTIDE SEQUENCE [LARGE SCALE GENOMIC DNA]</scope>
    <source>
        <strain evidence="8 9">8A47</strain>
    </source>
</reference>
<keyword evidence="2" id="KW-0547">Nucleotide-binding</keyword>
<dbReference type="Proteomes" id="UP000245533">
    <property type="component" value="Unassembled WGS sequence"/>
</dbReference>
<evidence type="ECO:0000256" key="3">
    <source>
        <dbReference type="ARBA" id="ARBA00022801"/>
    </source>
</evidence>
<dbReference type="RefSeq" id="WP_109647679.1">
    <property type="nucleotide sequence ID" value="NZ_QGGB01000009.1"/>
</dbReference>
<evidence type="ECO:0000256" key="1">
    <source>
        <dbReference type="ARBA" id="ARBA00007913"/>
    </source>
</evidence>
<evidence type="ECO:0000313" key="8">
    <source>
        <dbReference type="EMBL" id="PWN05652.1"/>
    </source>
</evidence>
<evidence type="ECO:0008006" key="10">
    <source>
        <dbReference type="Google" id="ProtNLM"/>
    </source>
</evidence>
<dbReference type="PANTHER" id="PTHR43788:SF8">
    <property type="entry name" value="DNA-BINDING PROTEIN SMUBP-2"/>
    <property type="match status" value="1"/>
</dbReference>
<dbReference type="Pfam" id="PF13086">
    <property type="entry name" value="AAA_11"/>
    <property type="match status" value="1"/>
</dbReference>
<evidence type="ECO:0000256" key="2">
    <source>
        <dbReference type="ARBA" id="ARBA00022741"/>
    </source>
</evidence>
<sequence length="640" mass="72951">MPEIKKLIQNAISALEAEIETVREKPSTDILFNGERVKGGPADMVDYRFESHQPAIRFAEEIKARSGEKSWLVHPLSFEDNVVTLRFPEDAGNRIDELQVEWENDFILKRTLSRIMSLQENENGEFKRLERLFDPAGETVPATKEIAEDGLRNEAQREAIDMAMSRRTVFIWGPPGTGKTATLGYIIANYLKQGKKVLFASNTNRAVDVGLLSALDAMQQIGCQVPQHRITRFGDAALNAEKLDVYLFDVQLEQIRDRKKQEAGEWISLMSNREQALRKVEKRLRDGKQPTSNQELELKLINQKIKDAGGLEVLEDKLDELNQVNDRAELWKKQFVATTLAKVCTSDLFHDIEFDAVVVDEGSMASLPYLMVLASHAKWHMVVVGDPMQLPPIALTADTEARDFLEKDIFTTVSAADKGEELFRWHDDHPEFTAFFDTQYRLESSLADVISTVFYEGRLKTGKLENRSLDRLSDRAFHLVDTSKYGPYLEQKSGERGFKPVNMVHQEVIERLVKNMEGKGIFMEQVGIIVPFRSVVYDLRNRLYEAGVRNVEVGTIHTFQGREKEYIIFDTVMSGEKQRGGVRHYSVRPLDEEKNGLSVPRLLNVAFSRSRKELIVIADMGHIRKVYGNKFLGRLLGRIS</sequence>
<dbReference type="InterPro" id="IPR047187">
    <property type="entry name" value="SF1_C_Upf1"/>
</dbReference>
<organism evidence="8 9">
    <name type="scientific">Rhodohalobacter mucosus</name>
    <dbReference type="NCBI Taxonomy" id="2079485"/>
    <lineage>
        <taxon>Bacteria</taxon>
        <taxon>Pseudomonadati</taxon>
        <taxon>Balneolota</taxon>
        <taxon>Balneolia</taxon>
        <taxon>Balneolales</taxon>
        <taxon>Balneolaceae</taxon>
        <taxon>Rhodohalobacter</taxon>
    </lineage>
</organism>
<dbReference type="AlphaFoldDB" id="A0A316TTP8"/>
<keyword evidence="4" id="KW-0347">Helicase</keyword>
<dbReference type="InterPro" id="IPR027417">
    <property type="entry name" value="P-loop_NTPase"/>
</dbReference>
<feature type="domain" description="DNA2/NAM7 helicase helicase" evidence="6">
    <location>
        <begin position="153"/>
        <end position="395"/>
    </location>
</feature>
<dbReference type="Gene3D" id="3.40.50.300">
    <property type="entry name" value="P-loop containing nucleotide triphosphate hydrolases"/>
    <property type="match status" value="2"/>
</dbReference>
<proteinExistence type="inferred from homology"/>
<dbReference type="GO" id="GO:0005524">
    <property type="term" value="F:ATP binding"/>
    <property type="evidence" value="ECO:0007669"/>
    <property type="project" value="UniProtKB-KW"/>
</dbReference>
<dbReference type="InterPro" id="IPR041677">
    <property type="entry name" value="DNA2/NAM7_AAA_11"/>
</dbReference>
<dbReference type="SUPFAM" id="SSF52540">
    <property type="entry name" value="P-loop containing nucleoside triphosphate hydrolases"/>
    <property type="match status" value="1"/>
</dbReference>
<evidence type="ECO:0000259" key="7">
    <source>
        <dbReference type="Pfam" id="PF13087"/>
    </source>
</evidence>
<dbReference type="OrthoDB" id="9757917at2"/>
<dbReference type="Pfam" id="PF13087">
    <property type="entry name" value="AAA_12"/>
    <property type="match status" value="1"/>
</dbReference>
<protein>
    <recommendedName>
        <fullName evidence="10">AAA domain-containing protein</fullName>
    </recommendedName>
</protein>
<evidence type="ECO:0000259" key="6">
    <source>
        <dbReference type="Pfam" id="PF13086"/>
    </source>
</evidence>
<evidence type="ECO:0000256" key="4">
    <source>
        <dbReference type="ARBA" id="ARBA00022806"/>
    </source>
</evidence>
<dbReference type="CDD" id="cd18808">
    <property type="entry name" value="SF1_C_Upf1"/>
    <property type="match status" value="1"/>
</dbReference>